<protein>
    <recommendedName>
        <fullName evidence="3">Endothelin-1 receptor</fullName>
    </recommendedName>
    <alternativeName>
        <fullName evidence="16">Endothelin receptor type A</fullName>
    </alternativeName>
</protein>
<evidence type="ECO:0000256" key="9">
    <source>
        <dbReference type="ARBA" id="ARBA00023040"/>
    </source>
</evidence>
<dbReference type="PRINTS" id="PR00237">
    <property type="entry name" value="GPCRRHODOPSN"/>
</dbReference>
<evidence type="ECO:0000256" key="10">
    <source>
        <dbReference type="ARBA" id="ARBA00023136"/>
    </source>
</evidence>
<evidence type="ECO:0000256" key="5">
    <source>
        <dbReference type="ARBA" id="ARBA00022553"/>
    </source>
</evidence>
<dbReference type="InterPro" id="IPR051193">
    <property type="entry name" value="GPCR_endothelin_rcpt"/>
</dbReference>
<dbReference type="GO" id="GO:0005886">
    <property type="term" value="C:plasma membrane"/>
    <property type="evidence" value="ECO:0007669"/>
    <property type="project" value="UniProtKB-SubCell"/>
</dbReference>
<evidence type="ECO:0000256" key="7">
    <source>
        <dbReference type="ARBA" id="ARBA00022729"/>
    </source>
</evidence>
<dbReference type="FunFam" id="1.20.1070.10:FF:000076">
    <property type="entry name" value="Endothelin receptor type B"/>
    <property type="match status" value="1"/>
</dbReference>
<reference evidence="21" key="2">
    <citation type="submission" date="2025-08" db="UniProtKB">
        <authorList>
            <consortium name="Ensembl"/>
        </authorList>
    </citation>
    <scope>IDENTIFICATION</scope>
</reference>
<dbReference type="GO" id="GO:0008217">
    <property type="term" value="P:regulation of blood pressure"/>
    <property type="evidence" value="ECO:0007669"/>
    <property type="project" value="InterPro"/>
</dbReference>
<dbReference type="PANTHER" id="PTHR46099">
    <property type="entry name" value="G_PROTEIN_RECEP_F1_2 DOMAIN-CONTAINING PROTEIN"/>
    <property type="match status" value="1"/>
</dbReference>
<evidence type="ECO:0000256" key="13">
    <source>
        <dbReference type="ARBA" id="ARBA00023180"/>
    </source>
</evidence>
<evidence type="ECO:0000256" key="4">
    <source>
        <dbReference type="ARBA" id="ARBA00022475"/>
    </source>
</evidence>
<dbReference type="PANTHER" id="PTHR46099:SF2">
    <property type="entry name" value="ENDOTHELIN-1 RECEPTOR"/>
    <property type="match status" value="1"/>
</dbReference>
<dbReference type="InterPro" id="IPR017452">
    <property type="entry name" value="GPCR_Rhodpsn_7TM"/>
</dbReference>
<evidence type="ECO:0000256" key="15">
    <source>
        <dbReference type="ARBA" id="ARBA00025187"/>
    </source>
</evidence>
<organism evidence="21">
    <name type="scientific">Capra hircus</name>
    <name type="common">Goat</name>
    <dbReference type="NCBI Taxonomy" id="9925"/>
    <lineage>
        <taxon>Eukaryota</taxon>
        <taxon>Metazoa</taxon>
        <taxon>Chordata</taxon>
        <taxon>Craniata</taxon>
        <taxon>Vertebrata</taxon>
        <taxon>Euteleostomi</taxon>
        <taxon>Mammalia</taxon>
        <taxon>Eutheria</taxon>
        <taxon>Laurasiatheria</taxon>
        <taxon>Artiodactyla</taxon>
        <taxon>Ruminantia</taxon>
        <taxon>Pecora</taxon>
        <taxon>Bovidae</taxon>
        <taxon>Caprinae</taxon>
        <taxon>Capra</taxon>
    </lineage>
</organism>
<comment type="subunit">
    <text evidence="2">Interacts with HDAC7 and KAT5.</text>
</comment>
<evidence type="ECO:0000256" key="16">
    <source>
        <dbReference type="ARBA" id="ARBA00030983"/>
    </source>
</evidence>
<dbReference type="GO" id="GO:0004962">
    <property type="term" value="F:endothelin receptor activity"/>
    <property type="evidence" value="ECO:0007669"/>
    <property type="project" value="InterPro"/>
</dbReference>
<dbReference type="Ensembl" id="ENSCHIT00010025690.1">
    <property type="protein sequence ID" value="ENSCHIP00010018326.1"/>
    <property type="gene ID" value="ENSCHIG00010013406.1"/>
</dbReference>
<dbReference type="AlphaFoldDB" id="A0A8C2PFK0"/>
<feature type="compositionally biased region" description="Basic and acidic residues" evidence="18">
    <location>
        <begin position="516"/>
        <end position="527"/>
    </location>
</feature>
<dbReference type="PRINTS" id="PR00570">
    <property type="entry name" value="ENDOTHELINAR"/>
</dbReference>
<keyword evidence="14 17" id="KW-0807">Transducer</keyword>
<comment type="subcellular location">
    <subcellularLocation>
        <location evidence="1">Cell membrane</location>
        <topology evidence="1">Multi-pass membrane protein</topology>
    </subcellularLocation>
</comment>
<dbReference type="GO" id="GO:0048066">
    <property type="term" value="P:developmental pigmentation"/>
    <property type="evidence" value="ECO:0007669"/>
    <property type="project" value="TreeGrafter"/>
</dbReference>
<keyword evidence="8 19" id="KW-1133">Transmembrane helix</keyword>
<evidence type="ECO:0000256" key="2">
    <source>
        <dbReference type="ARBA" id="ARBA00011811"/>
    </source>
</evidence>
<dbReference type="GO" id="GO:0048484">
    <property type="term" value="P:enteric nervous system development"/>
    <property type="evidence" value="ECO:0007669"/>
    <property type="project" value="InterPro"/>
</dbReference>
<dbReference type="PROSITE" id="PS00237">
    <property type="entry name" value="G_PROTEIN_RECEP_F1_1"/>
    <property type="match status" value="1"/>
</dbReference>
<evidence type="ECO:0000256" key="14">
    <source>
        <dbReference type="ARBA" id="ARBA00023224"/>
    </source>
</evidence>
<accession>A0A8C2PFK0</accession>
<comment type="function">
    <text evidence="15">Receptor for endothelin-1. Mediates its action by association with G proteins that activate a phosphatidylinositol-calcium second messenger system. The rank order of binding affinities for ET-A is: ET1 &gt; ET2 &gt;&gt; ET3.</text>
</comment>
<dbReference type="PRINTS" id="PR00366">
    <property type="entry name" value="ENDOTHELINR"/>
</dbReference>
<keyword evidence="9 17" id="KW-0297">G-protein coupled receptor</keyword>
<proteinExistence type="inferred from homology"/>
<dbReference type="SUPFAM" id="SSF81321">
    <property type="entry name" value="Family A G protein-coupled receptor-like"/>
    <property type="match status" value="1"/>
</dbReference>
<evidence type="ECO:0000313" key="21">
    <source>
        <dbReference type="Ensembl" id="ENSCHIP00010018326.1"/>
    </source>
</evidence>
<dbReference type="Gene3D" id="1.20.1070.10">
    <property type="entry name" value="Rhodopsin 7-helix transmembrane proteins"/>
    <property type="match status" value="1"/>
</dbReference>
<feature type="compositionally biased region" description="Polar residues" evidence="18">
    <location>
        <begin position="505"/>
        <end position="515"/>
    </location>
</feature>
<keyword evidence="13" id="KW-0325">Glycoprotein</keyword>
<name>A0A8C2PFK0_CAPHI</name>
<evidence type="ECO:0000256" key="17">
    <source>
        <dbReference type="RuleBase" id="RU000688"/>
    </source>
</evidence>
<evidence type="ECO:0000256" key="8">
    <source>
        <dbReference type="ARBA" id="ARBA00022989"/>
    </source>
</evidence>
<dbReference type="InterPro" id="IPR000499">
    <property type="entry name" value="Endthln_rcpt"/>
</dbReference>
<evidence type="ECO:0000256" key="12">
    <source>
        <dbReference type="ARBA" id="ARBA00023170"/>
    </source>
</evidence>
<feature type="transmembrane region" description="Helical" evidence="19">
    <location>
        <begin position="404"/>
        <end position="424"/>
    </location>
</feature>
<reference evidence="21" key="1">
    <citation type="submission" date="2019-03" db="EMBL/GenBank/DDBJ databases">
        <title>Genome sequencing and reference-guided assembly of Black Bengal Goat (Capra hircus).</title>
        <authorList>
            <person name="Siddiki A.Z."/>
            <person name="Baten A."/>
            <person name="Billah M."/>
            <person name="Alam M.A.U."/>
            <person name="Shawrob K.S.M."/>
            <person name="Saha S."/>
            <person name="Chowdhury M."/>
            <person name="Rahman A.H."/>
            <person name="Stear M."/>
            <person name="Miah G."/>
            <person name="Das G.B."/>
            <person name="Hossain M.M."/>
            <person name="Kumkum M."/>
            <person name="Islam M.S."/>
            <person name="Mollah A.M."/>
            <person name="Ahsan A."/>
            <person name="Tusar F."/>
            <person name="Khan M.K.I."/>
        </authorList>
    </citation>
    <scope>NUCLEOTIDE SEQUENCE [LARGE SCALE GENOMIC DNA]</scope>
</reference>
<dbReference type="Pfam" id="PF00001">
    <property type="entry name" value="7tm_1"/>
    <property type="match status" value="1"/>
</dbReference>
<feature type="transmembrane region" description="Helical" evidence="19">
    <location>
        <begin position="357"/>
        <end position="383"/>
    </location>
</feature>
<keyword evidence="6 17" id="KW-0812">Transmembrane</keyword>
<comment type="similarity">
    <text evidence="17">Belongs to the G-protein coupled receptor 1 family.</text>
</comment>
<evidence type="ECO:0000256" key="18">
    <source>
        <dbReference type="SAM" id="MobiDB-lite"/>
    </source>
</evidence>
<evidence type="ECO:0000259" key="20">
    <source>
        <dbReference type="PROSITE" id="PS50262"/>
    </source>
</evidence>
<dbReference type="InterPro" id="IPR000276">
    <property type="entry name" value="GPCR_Rhodpsn"/>
</dbReference>
<keyword evidence="5" id="KW-0597">Phosphoprotein</keyword>
<evidence type="ECO:0000256" key="19">
    <source>
        <dbReference type="SAM" id="Phobius"/>
    </source>
</evidence>
<keyword evidence="12 17" id="KW-0675">Receptor</keyword>
<keyword evidence="4" id="KW-1003">Cell membrane</keyword>
<feature type="region of interest" description="Disordered" evidence="18">
    <location>
        <begin position="505"/>
        <end position="527"/>
    </location>
</feature>
<evidence type="ECO:0000256" key="1">
    <source>
        <dbReference type="ARBA" id="ARBA00004651"/>
    </source>
</evidence>
<feature type="domain" description="G-protein coupled receptors family 1 profile" evidence="20">
    <location>
        <begin position="241"/>
        <end position="469"/>
    </location>
</feature>
<feature type="transmembrane region" description="Helical" evidence="19">
    <location>
        <begin position="293"/>
        <end position="318"/>
    </location>
</feature>
<keyword evidence="11" id="KW-1015">Disulfide bond</keyword>
<evidence type="ECO:0000256" key="6">
    <source>
        <dbReference type="ARBA" id="ARBA00022692"/>
    </source>
</evidence>
<sequence>LAINLRGSLEASKGAGNAEHKPLVPDPDSLQLLQAEKICLHSLGRERFLSKPFLSSGSCLLNYPPPRRPPPHHHHFHFRKEIVKKTPALQGLGGGGRLVLIVAASLEGWKAGTFSPPLSGLDLGALRGEVEDRREARSFGVFFFSRTLARAHTASPLVWRLRTRGGEAPSPQVAEAWRLGEDLPREAVPRKFSEAEATVQPGPPPRRIPGHSLFTLACSASTRPGAAHGPRSRLSPRSSTLLAGRWPFEQNDFGVFLCKLFPFLQKSSVGITVLNLCALSVDRYRAVASWSRVQGIGIPLVTAIEIVSIWILSFILAIPEAIGFVMVPFEYKGAQHRTCMLNATSKFMEFYQDVKDWWLFGFYFCMPLVCTAIFYTLMTCEMLNRRNGSLRIALSEHLKQRREVAKTVFCLVVIFALCWFPLHLSRILKKTVYDEMDTNRCELLSFLLLMDYIGINLATMNSCINPIALYFVSKKFKNCFQSCLCCCCYQSKSLMTSVPMNGTSIQWKNPEQNNHNTERSSHKDSIN</sequence>
<keyword evidence="7" id="KW-0732">Signal</keyword>
<evidence type="ECO:0000256" key="11">
    <source>
        <dbReference type="ARBA" id="ARBA00023157"/>
    </source>
</evidence>
<feature type="transmembrane region" description="Helical" evidence="19">
    <location>
        <begin position="444"/>
        <end position="472"/>
    </location>
</feature>
<keyword evidence="10 19" id="KW-0472">Membrane</keyword>
<dbReference type="InterPro" id="IPR002175">
    <property type="entry name" value="ETA_rcpt"/>
</dbReference>
<dbReference type="GO" id="GO:0042310">
    <property type="term" value="P:vasoconstriction"/>
    <property type="evidence" value="ECO:0007669"/>
    <property type="project" value="InterPro"/>
</dbReference>
<dbReference type="PROSITE" id="PS50262">
    <property type="entry name" value="G_PROTEIN_RECEP_F1_2"/>
    <property type="match status" value="1"/>
</dbReference>
<evidence type="ECO:0000256" key="3">
    <source>
        <dbReference type="ARBA" id="ARBA00013809"/>
    </source>
</evidence>